<sequence length="166" mass="17395">MRRRQLSGEISRGRGDRLDLGSPVIPILAKATIDDSDVARPVLGIDQDDAAGSQSHMVKICLGATWPMQIVEDGPSVSGCALDCCRDEAFALGSRRPCALVALCANEARLNLGIELTASRFLGSQLRDAASPSTGLFLCAEARLAHGCPVGWSGSHLEAMAPPAVV</sequence>
<organism evidence="1 2">
    <name type="scientific">Cellulomonas terrae</name>
    <dbReference type="NCBI Taxonomy" id="311234"/>
    <lineage>
        <taxon>Bacteria</taxon>
        <taxon>Bacillati</taxon>
        <taxon>Actinomycetota</taxon>
        <taxon>Actinomycetes</taxon>
        <taxon>Micrococcales</taxon>
        <taxon>Cellulomonadaceae</taxon>
        <taxon>Cellulomonas</taxon>
    </lineage>
</organism>
<dbReference type="EMBL" id="BJWH01000012">
    <property type="protein sequence ID" value="GEL98929.1"/>
    <property type="molecule type" value="Genomic_DNA"/>
</dbReference>
<dbReference type="AlphaFoldDB" id="A0A511JLZ1"/>
<comment type="caution">
    <text evidence="1">The sequence shown here is derived from an EMBL/GenBank/DDBJ whole genome shotgun (WGS) entry which is preliminary data.</text>
</comment>
<proteinExistence type="predicted"/>
<gene>
    <name evidence="1" type="ORF">CTE05_24760</name>
</gene>
<accession>A0A511JLZ1</accession>
<evidence type="ECO:0000313" key="1">
    <source>
        <dbReference type="EMBL" id="GEL98929.1"/>
    </source>
</evidence>
<name>A0A511JLZ1_9CELL</name>
<reference evidence="1 2" key="1">
    <citation type="submission" date="2019-07" db="EMBL/GenBank/DDBJ databases">
        <title>Whole genome shotgun sequence of Cellulomonas terrae NBRC 100819.</title>
        <authorList>
            <person name="Hosoyama A."/>
            <person name="Uohara A."/>
            <person name="Ohji S."/>
            <person name="Ichikawa N."/>
        </authorList>
    </citation>
    <scope>NUCLEOTIDE SEQUENCE [LARGE SCALE GENOMIC DNA]</scope>
    <source>
        <strain evidence="1 2">NBRC 100819</strain>
    </source>
</reference>
<evidence type="ECO:0000313" key="2">
    <source>
        <dbReference type="Proteomes" id="UP000321049"/>
    </source>
</evidence>
<protein>
    <submittedName>
        <fullName evidence="1">Uncharacterized protein</fullName>
    </submittedName>
</protein>
<dbReference type="Proteomes" id="UP000321049">
    <property type="component" value="Unassembled WGS sequence"/>
</dbReference>
<keyword evidence="2" id="KW-1185">Reference proteome</keyword>